<accession>A0AAW0GC73</accession>
<dbReference type="Pfam" id="PF23226">
    <property type="entry name" value="Exo_endo_phos_PGAP2IP"/>
    <property type="match status" value="1"/>
</dbReference>
<gene>
    <name evidence="6" type="ORF">QCA50_006236</name>
</gene>
<dbReference type="InterPro" id="IPR053912">
    <property type="entry name" value="PGAP2IP_TM_1nd"/>
</dbReference>
<reference evidence="6 7" key="1">
    <citation type="submission" date="2022-09" db="EMBL/GenBank/DDBJ databases">
        <authorList>
            <person name="Palmer J.M."/>
        </authorList>
    </citation>
    <scope>NUCLEOTIDE SEQUENCE [LARGE SCALE GENOMIC DNA]</scope>
    <source>
        <strain evidence="6 7">DSM 7382</strain>
    </source>
</reference>
<dbReference type="InterPro" id="IPR019402">
    <property type="entry name" value="CWH43_N"/>
</dbReference>
<name>A0AAW0GC73_9APHY</name>
<keyword evidence="1" id="KW-0812">Transmembrane</keyword>
<dbReference type="GO" id="GO:0006506">
    <property type="term" value="P:GPI anchor biosynthetic process"/>
    <property type="evidence" value="ECO:0007669"/>
    <property type="project" value="TreeGrafter"/>
</dbReference>
<dbReference type="Pfam" id="PF23022">
    <property type="entry name" value="6TM_1st_PGAP2IP"/>
    <property type="match status" value="1"/>
</dbReference>
<evidence type="ECO:0000313" key="7">
    <source>
        <dbReference type="Proteomes" id="UP001385951"/>
    </source>
</evidence>
<feature type="transmembrane region" description="Helical" evidence="1">
    <location>
        <begin position="20"/>
        <end position="43"/>
    </location>
</feature>
<organism evidence="6 7">
    <name type="scientific">Cerrena zonata</name>
    <dbReference type="NCBI Taxonomy" id="2478898"/>
    <lineage>
        <taxon>Eukaryota</taxon>
        <taxon>Fungi</taxon>
        <taxon>Dikarya</taxon>
        <taxon>Basidiomycota</taxon>
        <taxon>Agaricomycotina</taxon>
        <taxon>Agaricomycetes</taxon>
        <taxon>Polyporales</taxon>
        <taxon>Cerrenaceae</taxon>
        <taxon>Cerrena</taxon>
    </lineage>
</organism>
<keyword evidence="7" id="KW-1185">Reference proteome</keyword>
<dbReference type="Pfam" id="PF10277">
    <property type="entry name" value="Frag1"/>
    <property type="match status" value="1"/>
</dbReference>
<protein>
    <recommendedName>
        <fullName evidence="8">Calcofluor white hypersensitive protein</fullName>
    </recommendedName>
</protein>
<proteinExistence type="predicted"/>
<dbReference type="Gene3D" id="3.60.10.10">
    <property type="entry name" value="Endonuclease/exonuclease/phosphatase"/>
    <property type="match status" value="1"/>
</dbReference>
<dbReference type="GO" id="GO:0016020">
    <property type="term" value="C:membrane"/>
    <property type="evidence" value="ECO:0007669"/>
    <property type="project" value="GOC"/>
</dbReference>
<feature type="transmembrane region" description="Helical" evidence="1">
    <location>
        <begin position="105"/>
        <end position="125"/>
    </location>
</feature>
<sequence>MSLRPSGGRSRLTIDAAHVVVLHTYLAYAAFFSALLIGCALHYRKIVKNGVAGYPDEWFPSVSATIGDWYPERNIFQILIAMSAGPRFALVFLQHYIQSSAYSSLPSFLFCIGLLRTFSCGGWVYITSSDDHDWHDILMITYIVCNIPWMLGGIAATPIRNTESRKKRKRIAAAFWLAIVPMVYFYIQHKVHKVPGAYTRYSFFEWSLIVLDILYDSVLASDLRAANLQIQIGSSIERLTTSDAQNISSTAEAKASPFDMNKQPESSNITKFNGLVLTTTSATATVVELKNIGVAWQDAGQRLQPTLNFFCDLYLSLVHWSVFTSLAPTLFYFSVWQLGIAGHELSLLSLLSPIFLRNPVVLDIASSRTGRMLLHIITLTGQLAYISSSPLIRLFIVALANSALSIGVAVDWSTPLSDVGYQATITSLGFFLSSLLKHANHTNIPLWPIVNDASGGYNLTGIVLTVFAINNFYTRTSSVESVRSAFTTQPIHEPTNPTPTHKHSVLNALALGSLIFSLHSLVAESSTLIAWSWTGYPIKGPVPHLHGSLTHVAQAIGILIPIVSSGLGYDCLELLTHPAWFAYGALSTCVLYCFSDWLGYFGGWNLSLFLMSIIPVVLARVAGSPSVAKTFTIAMLVVALFYVGSVFTVAYAFVPGGQIFRERTNWVLATQFLFLASVFRWPRTNLPPLTFKLSSSGRSRAKSTLATLTVLSLLVTIYRWPTKIPQPYRPGPRILRTGIWTVHFGIDDEGRDSQRRIRDVVRDMQLDVFGLLETDLHRPVFGNRDLTRVMVEELGYYVDIGPGPNKHTWGAVLFSKFPIIKSTHHLLPSPDGELAPAIHAVLDVFGAPVNVVVVHNGQEETPLDRELQSKAVADIMANTYPEPFIFLGYVVTDPHAASPAPYQILVNGGRMHDIDQADLDRWCEYILYRGVYRTAYARVSRSTVTDTELQIGQFQLPKYGHVVTNETEPARYLRAWREELPSEHWFPDEYYIQRGGVKGHHYHVFNTPLYYKLPEGAVV</sequence>
<evidence type="ECO:0000259" key="5">
    <source>
        <dbReference type="Pfam" id="PF23226"/>
    </source>
</evidence>
<keyword evidence="1" id="KW-0472">Membrane</keyword>
<dbReference type="Proteomes" id="UP001385951">
    <property type="component" value="Unassembled WGS sequence"/>
</dbReference>
<evidence type="ECO:0000259" key="4">
    <source>
        <dbReference type="Pfam" id="PF23022"/>
    </source>
</evidence>
<dbReference type="InterPro" id="IPR053911">
    <property type="entry name" value="PGAP2IP_TM_2nd"/>
</dbReference>
<dbReference type="InterPro" id="IPR051916">
    <property type="entry name" value="GPI-anchor_lipid_remodeler"/>
</dbReference>
<dbReference type="InterPro" id="IPR036691">
    <property type="entry name" value="Endo/exonu/phosph_ase_sf"/>
</dbReference>
<feature type="domain" description="PGAP2IP second transmembrane" evidence="3">
    <location>
        <begin position="502"/>
        <end position="681"/>
    </location>
</feature>
<comment type="caution">
    <text evidence="6">The sequence shown here is derived from an EMBL/GenBank/DDBJ whole genome shotgun (WGS) entry which is preliminary data.</text>
</comment>
<feature type="domain" description="PGAP2IP C-terminal nuclease-like" evidence="5">
    <location>
        <begin position="733"/>
        <end position="968"/>
    </location>
</feature>
<evidence type="ECO:0000256" key="1">
    <source>
        <dbReference type="SAM" id="Phobius"/>
    </source>
</evidence>
<feature type="transmembrane region" description="Helical" evidence="1">
    <location>
        <begin position="604"/>
        <end position="621"/>
    </location>
</feature>
<feature type="domain" description="CWH43-like N-terminal" evidence="2">
    <location>
        <begin position="18"/>
        <end position="225"/>
    </location>
</feature>
<feature type="transmembrane region" description="Helical" evidence="1">
    <location>
        <begin position="633"/>
        <end position="654"/>
    </location>
</feature>
<dbReference type="FunFam" id="3.60.10.10:FF:000100">
    <property type="entry name" value="Unplaced genomic scaffold supercont2.12, whole genome shotgun sequence"/>
    <property type="match status" value="1"/>
</dbReference>
<dbReference type="GO" id="GO:0005783">
    <property type="term" value="C:endoplasmic reticulum"/>
    <property type="evidence" value="ECO:0007669"/>
    <property type="project" value="TreeGrafter"/>
</dbReference>
<dbReference type="GO" id="GO:0031505">
    <property type="term" value="P:fungal-type cell wall organization"/>
    <property type="evidence" value="ECO:0007669"/>
    <property type="project" value="TreeGrafter"/>
</dbReference>
<dbReference type="PANTHER" id="PTHR14859:SF1">
    <property type="entry name" value="PGAP2-INTERACTING PROTEIN"/>
    <property type="match status" value="1"/>
</dbReference>
<dbReference type="SUPFAM" id="SSF56219">
    <property type="entry name" value="DNase I-like"/>
    <property type="match status" value="1"/>
</dbReference>
<feature type="transmembrane region" description="Helical" evidence="1">
    <location>
        <begin position="171"/>
        <end position="187"/>
    </location>
</feature>
<dbReference type="InterPro" id="IPR057315">
    <property type="entry name" value="Exo_endo_phos_PGAP2IP_C"/>
</dbReference>
<dbReference type="EMBL" id="JASBNA010000006">
    <property type="protein sequence ID" value="KAK7691133.1"/>
    <property type="molecule type" value="Genomic_DNA"/>
</dbReference>
<evidence type="ECO:0000313" key="6">
    <source>
        <dbReference type="EMBL" id="KAK7691133.1"/>
    </source>
</evidence>
<evidence type="ECO:0000259" key="3">
    <source>
        <dbReference type="Pfam" id="PF23021"/>
    </source>
</evidence>
<dbReference type="AlphaFoldDB" id="A0AAW0GC73"/>
<evidence type="ECO:0000259" key="2">
    <source>
        <dbReference type="Pfam" id="PF10277"/>
    </source>
</evidence>
<feature type="transmembrane region" description="Helical" evidence="1">
    <location>
        <begin position="137"/>
        <end position="159"/>
    </location>
</feature>
<keyword evidence="1" id="KW-1133">Transmembrane helix</keyword>
<feature type="domain" description="PGAP2IP first transmembrane" evidence="4">
    <location>
        <begin position="318"/>
        <end position="469"/>
    </location>
</feature>
<evidence type="ECO:0008006" key="8">
    <source>
        <dbReference type="Google" id="ProtNLM"/>
    </source>
</evidence>
<dbReference type="PANTHER" id="PTHR14859">
    <property type="entry name" value="CALCOFLUOR WHITE HYPERSENSITIVE PROTEIN PRECURSOR"/>
    <property type="match status" value="1"/>
</dbReference>
<dbReference type="Pfam" id="PF23021">
    <property type="entry name" value="6TM_2nd_PGAP2IP"/>
    <property type="match status" value="1"/>
</dbReference>